<feature type="signal peptide" evidence="2">
    <location>
        <begin position="1"/>
        <end position="21"/>
    </location>
</feature>
<dbReference type="EMBL" id="JBHRVV010000001">
    <property type="protein sequence ID" value="MFC3457782.1"/>
    <property type="molecule type" value="Genomic_DNA"/>
</dbReference>
<dbReference type="Proteomes" id="UP001595665">
    <property type="component" value="Unassembled WGS sequence"/>
</dbReference>
<evidence type="ECO:0000256" key="2">
    <source>
        <dbReference type="SAM" id="SignalP"/>
    </source>
</evidence>
<protein>
    <submittedName>
        <fullName evidence="3">Uncharacterized protein</fullName>
    </submittedName>
</protein>
<comment type="caution">
    <text evidence="3">The sequence shown here is derived from an EMBL/GenBank/DDBJ whole genome shotgun (WGS) entry which is preliminary data.</text>
</comment>
<keyword evidence="2" id="KW-0732">Signal</keyword>
<dbReference type="RefSeq" id="WP_312551126.1">
    <property type="nucleotide sequence ID" value="NZ_JBHRVV010000001.1"/>
</dbReference>
<feature type="compositionally biased region" description="Low complexity" evidence="1">
    <location>
        <begin position="115"/>
        <end position="125"/>
    </location>
</feature>
<reference evidence="4" key="1">
    <citation type="journal article" date="2019" name="Int. J. Syst. Evol. Microbiol.">
        <title>The Global Catalogue of Microorganisms (GCM) 10K type strain sequencing project: providing services to taxonomists for standard genome sequencing and annotation.</title>
        <authorList>
            <consortium name="The Broad Institute Genomics Platform"/>
            <consortium name="The Broad Institute Genome Sequencing Center for Infectious Disease"/>
            <person name="Wu L."/>
            <person name="Ma J."/>
        </authorList>
    </citation>
    <scope>NUCLEOTIDE SEQUENCE [LARGE SCALE GENOMIC DNA]</scope>
    <source>
        <strain evidence="4">CCM 7480</strain>
    </source>
</reference>
<feature type="region of interest" description="Disordered" evidence="1">
    <location>
        <begin position="72"/>
        <end position="125"/>
    </location>
</feature>
<gene>
    <name evidence="3" type="ORF">ACFOPH_05930</name>
</gene>
<evidence type="ECO:0000313" key="3">
    <source>
        <dbReference type="EMBL" id="MFC3457782.1"/>
    </source>
</evidence>
<accession>A0ABV7PGZ9</accession>
<organism evidence="3 4">
    <name type="scientific">Massilia haematophila</name>
    <dbReference type="NCBI Taxonomy" id="457923"/>
    <lineage>
        <taxon>Bacteria</taxon>
        <taxon>Pseudomonadati</taxon>
        <taxon>Pseudomonadota</taxon>
        <taxon>Betaproteobacteria</taxon>
        <taxon>Burkholderiales</taxon>
        <taxon>Oxalobacteraceae</taxon>
        <taxon>Telluria group</taxon>
        <taxon>Massilia</taxon>
    </lineage>
</organism>
<name>A0ABV7PGZ9_9BURK</name>
<proteinExistence type="predicted"/>
<evidence type="ECO:0000313" key="4">
    <source>
        <dbReference type="Proteomes" id="UP001595665"/>
    </source>
</evidence>
<feature type="chain" id="PRO_5046712745" evidence="2">
    <location>
        <begin position="22"/>
        <end position="125"/>
    </location>
</feature>
<keyword evidence="4" id="KW-1185">Reference proteome</keyword>
<sequence length="125" mass="12270">MRFKHWVAIGALLAAGPGVQAQPGQRVAAVAAPAVAAAPAAPADPADPAVAVPAPVYASALAGYTLLAKDGGAPDKSWRAANAAVGGQNDHVGHAGQHAPAPTDKKAVPQPATPAPASAQQHPHR</sequence>
<evidence type="ECO:0000256" key="1">
    <source>
        <dbReference type="SAM" id="MobiDB-lite"/>
    </source>
</evidence>